<dbReference type="GO" id="GO:0005524">
    <property type="term" value="F:ATP binding"/>
    <property type="evidence" value="ECO:0007669"/>
    <property type="project" value="UniProtKB-KW"/>
</dbReference>
<sequence>MELLPLLVDDFISGLHFPKTMKWGNFDIRFVRPIQWILINFDGKPVPYTFQHIESKGITYGHRLLGSHKPVIVSDFSDYCEKLRAEHVEIDPEIREQIISSEVNNLIKKDQEYLHTDEQLLNENIYLTEYPRVFRGAFREKYLEIPQPVLISAIRKHQKAFTLVDANGQILPAFLVISNMPLDSMDEIRSGYERVLEARLADAHFFFREDLKQPLADRHRQLSKVVYHKELGSLEDKTERIRKLAGILCNLLSIDPGYIPLIDRAAYLCKSDLVTEIVQEFPDLQGIMGCEYALKNGENPEVAKIIGDQYLPRFPGDKLPSGKGGAIVSLADRMDTIIGGFGLDMIPTGTKDPYGLRRTGRGLIEILCAFQFAVPMNDWVKES</sequence>
<dbReference type="GO" id="GO:0004820">
    <property type="term" value="F:glycine-tRNA ligase activity"/>
    <property type="evidence" value="ECO:0007669"/>
    <property type="project" value="UniProtKB-EC"/>
</dbReference>
<keyword evidence="4" id="KW-0547">Nucleotide-binding</keyword>
<accession>A0A1F7S582</accession>
<evidence type="ECO:0000256" key="5">
    <source>
        <dbReference type="ARBA" id="ARBA00022840"/>
    </source>
</evidence>
<evidence type="ECO:0000313" key="9">
    <source>
        <dbReference type="EMBL" id="OGL48891.1"/>
    </source>
</evidence>
<organism evidence="9 10">
    <name type="scientific">Candidatus Schekmanbacteria bacterium RBG_13_48_7</name>
    <dbReference type="NCBI Taxonomy" id="1817878"/>
    <lineage>
        <taxon>Bacteria</taxon>
        <taxon>Candidatus Schekmaniibacteriota</taxon>
    </lineage>
</organism>
<dbReference type="EC" id="6.1.1.14" evidence="2"/>
<keyword evidence="5" id="KW-0067">ATP-binding</keyword>
<evidence type="ECO:0000256" key="2">
    <source>
        <dbReference type="ARBA" id="ARBA00012829"/>
    </source>
</evidence>
<proteinExistence type="inferred from homology"/>
<comment type="caution">
    <text evidence="9">The sequence shown here is derived from an EMBL/GenBank/DDBJ whole genome shotgun (WGS) entry which is preliminary data.</text>
</comment>
<dbReference type="PANTHER" id="PTHR30075">
    <property type="entry name" value="GLYCYL-TRNA SYNTHETASE"/>
    <property type="match status" value="1"/>
</dbReference>
<evidence type="ECO:0000313" key="10">
    <source>
        <dbReference type="Proteomes" id="UP000179266"/>
    </source>
</evidence>
<evidence type="ECO:0000256" key="4">
    <source>
        <dbReference type="ARBA" id="ARBA00022741"/>
    </source>
</evidence>
<dbReference type="NCBIfam" id="TIGR00211">
    <property type="entry name" value="glyS"/>
    <property type="match status" value="1"/>
</dbReference>
<dbReference type="GO" id="GO:0006426">
    <property type="term" value="P:glycyl-tRNA aminoacylation"/>
    <property type="evidence" value="ECO:0007669"/>
    <property type="project" value="InterPro"/>
</dbReference>
<dbReference type="SUPFAM" id="SSF109604">
    <property type="entry name" value="HD-domain/PDEase-like"/>
    <property type="match status" value="1"/>
</dbReference>
<keyword evidence="6" id="KW-0648">Protein biosynthesis</keyword>
<gene>
    <name evidence="9" type="ORF">A2161_00325</name>
</gene>
<dbReference type="PROSITE" id="PS50861">
    <property type="entry name" value="AA_TRNA_LIGASE_II_GLYAB"/>
    <property type="match status" value="1"/>
</dbReference>
<keyword evidence="3 9" id="KW-0436">Ligase</keyword>
<evidence type="ECO:0000256" key="3">
    <source>
        <dbReference type="ARBA" id="ARBA00022598"/>
    </source>
</evidence>
<dbReference type="PRINTS" id="PR01045">
    <property type="entry name" value="TRNASYNTHGB"/>
</dbReference>
<dbReference type="Pfam" id="PF02092">
    <property type="entry name" value="tRNA_synt_2f"/>
    <property type="match status" value="1"/>
</dbReference>
<evidence type="ECO:0000256" key="1">
    <source>
        <dbReference type="ARBA" id="ARBA00008226"/>
    </source>
</evidence>
<reference evidence="9 10" key="1">
    <citation type="journal article" date="2016" name="Nat. Commun.">
        <title>Thousands of microbial genomes shed light on interconnected biogeochemical processes in an aquifer system.</title>
        <authorList>
            <person name="Anantharaman K."/>
            <person name="Brown C.T."/>
            <person name="Hug L.A."/>
            <person name="Sharon I."/>
            <person name="Castelle C.J."/>
            <person name="Probst A.J."/>
            <person name="Thomas B.C."/>
            <person name="Singh A."/>
            <person name="Wilkins M.J."/>
            <person name="Karaoz U."/>
            <person name="Brodie E.L."/>
            <person name="Williams K.H."/>
            <person name="Hubbard S.S."/>
            <person name="Banfield J.F."/>
        </authorList>
    </citation>
    <scope>NUCLEOTIDE SEQUENCE [LARGE SCALE GENOMIC DNA]</scope>
</reference>
<dbReference type="GO" id="GO:0005829">
    <property type="term" value="C:cytosol"/>
    <property type="evidence" value="ECO:0007669"/>
    <property type="project" value="TreeGrafter"/>
</dbReference>
<dbReference type="EMBL" id="MGDD01000027">
    <property type="protein sequence ID" value="OGL48891.1"/>
    <property type="molecule type" value="Genomic_DNA"/>
</dbReference>
<evidence type="ECO:0000256" key="8">
    <source>
        <dbReference type="ARBA" id="ARBA00047937"/>
    </source>
</evidence>
<dbReference type="InterPro" id="IPR006194">
    <property type="entry name" value="Gly-tRNA-synth_heterodimer"/>
</dbReference>
<feature type="non-terminal residue" evidence="9">
    <location>
        <position position="383"/>
    </location>
</feature>
<dbReference type="Proteomes" id="UP000179266">
    <property type="component" value="Unassembled WGS sequence"/>
</dbReference>
<evidence type="ECO:0000256" key="7">
    <source>
        <dbReference type="ARBA" id="ARBA00023146"/>
    </source>
</evidence>
<protein>
    <recommendedName>
        <fullName evidence="2">glycine--tRNA ligase</fullName>
        <ecNumber evidence="2">6.1.1.14</ecNumber>
    </recommendedName>
</protein>
<comment type="catalytic activity">
    <reaction evidence="8">
        <text>tRNA(Gly) + glycine + ATP = glycyl-tRNA(Gly) + AMP + diphosphate</text>
        <dbReference type="Rhea" id="RHEA:16013"/>
        <dbReference type="Rhea" id="RHEA-COMP:9664"/>
        <dbReference type="Rhea" id="RHEA-COMP:9683"/>
        <dbReference type="ChEBI" id="CHEBI:30616"/>
        <dbReference type="ChEBI" id="CHEBI:33019"/>
        <dbReference type="ChEBI" id="CHEBI:57305"/>
        <dbReference type="ChEBI" id="CHEBI:78442"/>
        <dbReference type="ChEBI" id="CHEBI:78522"/>
        <dbReference type="ChEBI" id="CHEBI:456215"/>
        <dbReference type="EC" id="6.1.1.14"/>
    </reaction>
</comment>
<evidence type="ECO:0000256" key="6">
    <source>
        <dbReference type="ARBA" id="ARBA00022917"/>
    </source>
</evidence>
<dbReference type="InterPro" id="IPR015944">
    <property type="entry name" value="Gly-tRNA-synth_bsu"/>
</dbReference>
<name>A0A1F7S582_9BACT</name>
<dbReference type="AlphaFoldDB" id="A0A1F7S582"/>
<dbReference type="PANTHER" id="PTHR30075:SF2">
    <property type="entry name" value="GLYCINE--TRNA LIGASE, CHLOROPLASTIC_MITOCHONDRIAL 2"/>
    <property type="match status" value="1"/>
</dbReference>
<comment type="similarity">
    <text evidence="1">Belongs to the class-II aminoacyl-tRNA synthetase family.</text>
</comment>
<keyword evidence="7" id="KW-0030">Aminoacyl-tRNA synthetase</keyword>